<proteinExistence type="inferred from homology"/>
<keyword evidence="6" id="KW-0067">ATP-binding</keyword>
<evidence type="ECO:0000256" key="8">
    <source>
        <dbReference type="ARBA" id="ARBA00023136"/>
    </source>
</evidence>
<dbReference type="Pfam" id="PF10609">
    <property type="entry name" value="ParA"/>
    <property type="match status" value="1"/>
</dbReference>
<dbReference type="InterPro" id="IPR003856">
    <property type="entry name" value="LPS_length_determ_N"/>
</dbReference>
<keyword evidence="7 10" id="KW-1133">Transmembrane helix</keyword>
<evidence type="ECO:0000256" key="6">
    <source>
        <dbReference type="ARBA" id="ARBA00022840"/>
    </source>
</evidence>
<dbReference type="RefSeq" id="WP_127024242.1">
    <property type="nucleotide sequence ID" value="NZ_RSCK01000061.1"/>
</dbReference>
<evidence type="ECO:0000256" key="2">
    <source>
        <dbReference type="ARBA" id="ARBA00006683"/>
    </source>
</evidence>
<comment type="caution">
    <text evidence="12">The sequence shown here is derived from an EMBL/GenBank/DDBJ whole genome shotgun (WGS) entry which is preliminary data.</text>
</comment>
<evidence type="ECO:0000313" key="13">
    <source>
        <dbReference type="Proteomes" id="UP000282574"/>
    </source>
</evidence>
<dbReference type="Proteomes" id="UP000282574">
    <property type="component" value="Unassembled WGS sequence"/>
</dbReference>
<evidence type="ECO:0000313" key="12">
    <source>
        <dbReference type="EMBL" id="RUT07433.1"/>
    </source>
</evidence>
<dbReference type="InterPro" id="IPR027417">
    <property type="entry name" value="P-loop_NTPase"/>
</dbReference>
<evidence type="ECO:0000256" key="4">
    <source>
        <dbReference type="ARBA" id="ARBA00022692"/>
    </source>
</evidence>
<dbReference type="PANTHER" id="PTHR32309:SF13">
    <property type="entry name" value="FERRIC ENTEROBACTIN TRANSPORT PROTEIN FEPE"/>
    <property type="match status" value="1"/>
</dbReference>
<dbReference type="GO" id="GO:0005524">
    <property type="term" value="F:ATP binding"/>
    <property type="evidence" value="ECO:0007669"/>
    <property type="project" value="UniProtKB-KW"/>
</dbReference>
<dbReference type="GO" id="GO:0004713">
    <property type="term" value="F:protein tyrosine kinase activity"/>
    <property type="evidence" value="ECO:0007669"/>
    <property type="project" value="TreeGrafter"/>
</dbReference>
<evidence type="ECO:0000259" key="11">
    <source>
        <dbReference type="Pfam" id="PF02706"/>
    </source>
</evidence>
<keyword evidence="8 10" id="KW-0472">Membrane</keyword>
<accession>A0AB37UDL5</accession>
<reference evidence="12 13" key="1">
    <citation type="journal article" date="2019" name="Genome Biol. Evol.">
        <title>Day and night: Metabolic profiles and evolutionary relationships of six axenic non-marine cyanobacteria.</title>
        <authorList>
            <person name="Will S.E."/>
            <person name="Henke P."/>
            <person name="Boedeker C."/>
            <person name="Huang S."/>
            <person name="Brinkmann H."/>
            <person name="Rohde M."/>
            <person name="Jarek M."/>
            <person name="Friedl T."/>
            <person name="Seufert S."/>
            <person name="Schumacher M."/>
            <person name="Overmann J."/>
            <person name="Neumann-Schaal M."/>
            <person name="Petersen J."/>
        </authorList>
    </citation>
    <scope>NUCLEOTIDE SEQUENCE [LARGE SCALE GENOMIC DNA]</scope>
    <source>
        <strain evidence="12 13">SAG 39.79</strain>
    </source>
</reference>
<dbReference type="PANTHER" id="PTHR32309">
    <property type="entry name" value="TYROSINE-PROTEIN KINASE"/>
    <property type="match status" value="1"/>
</dbReference>
<evidence type="ECO:0000256" key="10">
    <source>
        <dbReference type="SAM" id="Phobius"/>
    </source>
</evidence>
<comment type="similarity">
    <text evidence="2">Belongs to the CpsC/CapA family.</text>
</comment>
<protein>
    <recommendedName>
        <fullName evidence="11">Polysaccharide chain length determinant N-terminal domain-containing protein</fullName>
    </recommendedName>
</protein>
<keyword evidence="4 10" id="KW-0812">Transmembrane</keyword>
<gene>
    <name evidence="12" type="ORF">DSM107010_50430</name>
</gene>
<keyword evidence="3" id="KW-1003">Cell membrane</keyword>
<evidence type="ECO:0000256" key="9">
    <source>
        <dbReference type="SAM" id="Coils"/>
    </source>
</evidence>
<dbReference type="AlphaFoldDB" id="A0AB37UDL5"/>
<name>A0AB37UDL5_9CYAN</name>
<sequence>MVRVNESNMPMTVEESDGGYGQLLAVLMRRRYWLLGVMGAVLTIATVFTLISKPTYQSEMQLLIEPNYQGKKDGTTPRQGEQYADSGVTIDDYATQINVMRSSLLIQRAVDILRSEYPTLTVAEVKKNLVLKQVVEEKANTKIVEATYTANDPIKAQKVLKAVHTVYQIYNREQQEQRLKKGLKFINEQIPAVTKTVDQAENKLEDFRKNNNLIDPEQQAATVNNSLNAIAQEREVIRAQYNDLQARYGQLQQQLARSPQQALVASRLSQSSRYQTLLNELQRTELALSQRRVVFTDEDPNVKKLLEQRQNLLSMMKQEGGRVLGEGQASQAAAAGNAADGILQQGQLGALDLNLAGQLIEVQTNMNAMRARDNSLAQTQQKLRSDLKRFPVLLAEYNRLVPFVQINRDKLQQLLRAQQELSLEIARGGFDWQALEEPRLGLKVGPNLKLNLLLGLVAGLMLGSLAAFLRDAVDDSVHSSEDLERQFELPLLGMTPELPRGRVAQPEVSLPFGKPLHLSPWTVQVRNWPPSWESLDLIYRNLQLMNEMAAFKSLVVTSAVAGEGKSTLALGLALSAARLHQRVLLIDTDLRRPSLHQILNLPNDYGLSTLLSSDATLPIHNAIQSSGSYIDILTAGPQPEDPANLLSSQRMRELMAGFEQNYDLILLDAPPLLGMVDAMIAASCCTGVVLVSRVGMVKKTELVQANAMLRKLNVIGVVANGVSNVSYGYGAYSREQGVELKKVWGNG</sequence>
<keyword evidence="13" id="KW-1185">Reference proteome</keyword>
<dbReference type="InterPro" id="IPR033756">
    <property type="entry name" value="YlxH/NBP35"/>
</dbReference>
<evidence type="ECO:0000256" key="3">
    <source>
        <dbReference type="ARBA" id="ARBA00022475"/>
    </source>
</evidence>
<dbReference type="Pfam" id="PF02706">
    <property type="entry name" value="Wzz"/>
    <property type="match status" value="1"/>
</dbReference>
<dbReference type="InterPro" id="IPR050445">
    <property type="entry name" value="Bact_polysacc_biosynth/exp"/>
</dbReference>
<dbReference type="CDD" id="cd05387">
    <property type="entry name" value="BY-kinase"/>
    <property type="match status" value="1"/>
</dbReference>
<evidence type="ECO:0000256" key="1">
    <source>
        <dbReference type="ARBA" id="ARBA00004651"/>
    </source>
</evidence>
<dbReference type="EMBL" id="RSCK01000061">
    <property type="protein sequence ID" value="RUT07433.1"/>
    <property type="molecule type" value="Genomic_DNA"/>
</dbReference>
<feature type="transmembrane region" description="Helical" evidence="10">
    <location>
        <begin position="32"/>
        <end position="51"/>
    </location>
</feature>
<feature type="domain" description="Polysaccharide chain length determinant N-terminal" evidence="11">
    <location>
        <begin position="22"/>
        <end position="110"/>
    </location>
</feature>
<dbReference type="SUPFAM" id="SSF52540">
    <property type="entry name" value="P-loop containing nucleoside triphosphate hydrolases"/>
    <property type="match status" value="1"/>
</dbReference>
<organism evidence="12 13">
    <name type="scientific">Chroococcidiopsis cubana SAG 39.79</name>
    <dbReference type="NCBI Taxonomy" id="388085"/>
    <lineage>
        <taxon>Bacteria</taxon>
        <taxon>Bacillati</taxon>
        <taxon>Cyanobacteriota</taxon>
        <taxon>Cyanophyceae</taxon>
        <taxon>Chroococcidiopsidales</taxon>
        <taxon>Chroococcidiopsidaceae</taxon>
        <taxon>Chroococcidiopsis</taxon>
    </lineage>
</organism>
<dbReference type="InterPro" id="IPR005702">
    <property type="entry name" value="Wzc-like_C"/>
</dbReference>
<feature type="coiled-coil region" evidence="9">
    <location>
        <begin position="183"/>
        <end position="254"/>
    </location>
</feature>
<evidence type="ECO:0000256" key="7">
    <source>
        <dbReference type="ARBA" id="ARBA00022989"/>
    </source>
</evidence>
<keyword evidence="9" id="KW-0175">Coiled coil</keyword>
<keyword evidence="5" id="KW-0547">Nucleotide-binding</keyword>
<comment type="subcellular location">
    <subcellularLocation>
        <location evidence="1">Cell membrane</location>
        <topology evidence="1">Multi-pass membrane protein</topology>
    </subcellularLocation>
</comment>
<evidence type="ECO:0000256" key="5">
    <source>
        <dbReference type="ARBA" id="ARBA00022741"/>
    </source>
</evidence>
<dbReference type="GO" id="GO:0005886">
    <property type="term" value="C:plasma membrane"/>
    <property type="evidence" value="ECO:0007669"/>
    <property type="project" value="UniProtKB-SubCell"/>
</dbReference>
<dbReference type="NCBIfam" id="TIGR01007">
    <property type="entry name" value="eps_fam"/>
    <property type="match status" value="1"/>
</dbReference>
<dbReference type="Gene3D" id="3.40.50.300">
    <property type="entry name" value="P-loop containing nucleotide triphosphate hydrolases"/>
    <property type="match status" value="1"/>
</dbReference>